<feature type="compositionally biased region" description="Polar residues" evidence="1">
    <location>
        <begin position="66"/>
        <end position="90"/>
    </location>
</feature>
<keyword evidence="2" id="KW-1133">Transmembrane helix</keyword>
<evidence type="ECO:0000313" key="4">
    <source>
        <dbReference type="Proteomes" id="UP000234479"/>
    </source>
</evidence>
<keyword evidence="4" id="KW-1185">Reference proteome</keyword>
<proteinExistence type="predicted"/>
<dbReference type="Proteomes" id="UP000234479">
    <property type="component" value="Unassembled WGS sequence"/>
</dbReference>
<dbReference type="OrthoDB" id="7190284at2"/>
<keyword evidence="2" id="KW-0472">Membrane</keyword>
<evidence type="ECO:0000256" key="2">
    <source>
        <dbReference type="SAM" id="Phobius"/>
    </source>
</evidence>
<organism evidence="3 4">
    <name type="scientific">Caulobacter zeae</name>
    <dbReference type="NCBI Taxonomy" id="2055137"/>
    <lineage>
        <taxon>Bacteria</taxon>
        <taxon>Pseudomonadati</taxon>
        <taxon>Pseudomonadota</taxon>
        <taxon>Alphaproteobacteria</taxon>
        <taxon>Caulobacterales</taxon>
        <taxon>Caulobacteraceae</taxon>
        <taxon>Caulobacter</taxon>
    </lineage>
</organism>
<feature type="region of interest" description="Disordered" evidence="1">
    <location>
        <begin position="56"/>
        <end position="90"/>
    </location>
</feature>
<reference evidence="3 4" key="1">
    <citation type="submission" date="2017-12" db="EMBL/GenBank/DDBJ databases">
        <title>The genome sequence of Caulobacter sp. 410.</title>
        <authorList>
            <person name="Gao J."/>
            <person name="Mao X."/>
            <person name="Sun J."/>
        </authorList>
    </citation>
    <scope>NUCLEOTIDE SEQUENCE [LARGE SCALE GENOMIC DNA]</scope>
    <source>
        <strain evidence="3 4">410</strain>
    </source>
</reference>
<name>A0A2N5CYG7_9CAUL</name>
<dbReference type="AlphaFoldDB" id="A0A2N5CYG7"/>
<accession>A0A2N5CYG7</accession>
<evidence type="ECO:0000256" key="1">
    <source>
        <dbReference type="SAM" id="MobiDB-lite"/>
    </source>
</evidence>
<protein>
    <submittedName>
        <fullName evidence="3">Uncharacterized protein</fullName>
    </submittedName>
</protein>
<feature type="transmembrane region" description="Helical" evidence="2">
    <location>
        <begin position="27"/>
        <end position="46"/>
    </location>
</feature>
<comment type="caution">
    <text evidence="3">The sequence shown here is derived from an EMBL/GenBank/DDBJ whole genome shotgun (WGS) entry which is preliminary data.</text>
</comment>
<dbReference type="EMBL" id="PJRS01000049">
    <property type="protein sequence ID" value="PLR18796.1"/>
    <property type="molecule type" value="Genomic_DNA"/>
</dbReference>
<gene>
    <name evidence="3" type="ORF">SGCZBJ_24465</name>
</gene>
<dbReference type="RefSeq" id="WP_101720510.1">
    <property type="nucleotide sequence ID" value="NZ_PJRS01000049.1"/>
</dbReference>
<keyword evidence="2" id="KW-0812">Transmembrane</keyword>
<sequence length="90" mass="9590">MATDINTEHSPTLKATPARQGRWGRHIFWVLVISIVLAAIALFGSWGMRSGELASVEGNRGANTPAEAQQGTTELASPKQAPQEQTAPAH</sequence>
<evidence type="ECO:0000313" key="3">
    <source>
        <dbReference type="EMBL" id="PLR18796.1"/>
    </source>
</evidence>